<dbReference type="EMBL" id="MT142596">
    <property type="protein sequence ID" value="QJA85801.1"/>
    <property type="molecule type" value="Genomic_DNA"/>
</dbReference>
<dbReference type="EMBL" id="MT141628">
    <property type="protein sequence ID" value="QJA68564.1"/>
    <property type="molecule type" value="Genomic_DNA"/>
</dbReference>
<dbReference type="Pfam" id="PF13692">
    <property type="entry name" value="Glyco_trans_1_4"/>
    <property type="match status" value="1"/>
</dbReference>
<organism evidence="2">
    <name type="scientific">viral metagenome</name>
    <dbReference type="NCBI Taxonomy" id="1070528"/>
    <lineage>
        <taxon>unclassified sequences</taxon>
        <taxon>metagenomes</taxon>
        <taxon>organismal metagenomes</taxon>
    </lineage>
</organism>
<accession>A0A6M3KW43</accession>
<gene>
    <name evidence="1" type="ORF">MM415A06187_0008</name>
    <name evidence="2" type="ORF">MM415B02174_0011</name>
</gene>
<keyword evidence="2" id="KW-0808">Transferase</keyword>
<evidence type="ECO:0000313" key="1">
    <source>
        <dbReference type="EMBL" id="QJA68564.1"/>
    </source>
</evidence>
<proteinExistence type="predicted"/>
<protein>
    <submittedName>
        <fullName evidence="2">Putative glycosyltransferase</fullName>
    </submittedName>
</protein>
<reference evidence="2" key="1">
    <citation type="submission" date="2020-03" db="EMBL/GenBank/DDBJ databases">
        <title>The deep terrestrial virosphere.</title>
        <authorList>
            <person name="Holmfeldt K."/>
            <person name="Nilsson E."/>
            <person name="Simone D."/>
            <person name="Lopez-Fernandez M."/>
            <person name="Wu X."/>
            <person name="de Brujin I."/>
            <person name="Lundin D."/>
            <person name="Andersson A."/>
            <person name="Bertilsson S."/>
            <person name="Dopson M."/>
        </authorList>
    </citation>
    <scope>NUCLEOTIDE SEQUENCE</scope>
    <source>
        <strain evidence="1">MM415A06187</strain>
        <strain evidence="2">MM415B02174</strain>
    </source>
</reference>
<dbReference type="PANTHER" id="PTHR46656">
    <property type="entry name" value="PUTATIVE-RELATED"/>
    <property type="match status" value="1"/>
</dbReference>
<dbReference type="GO" id="GO:0016740">
    <property type="term" value="F:transferase activity"/>
    <property type="evidence" value="ECO:0007669"/>
    <property type="project" value="UniProtKB-KW"/>
</dbReference>
<dbReference type="AlphaFoldDB" id="A0A6M3KW43"/>
<dbReference type="PANTHER" id="PTHR46656:SF3">
    <property type="entry name" value="PUTATIVE-RELATED"/>
    <property type="match status" value="1"/>
</dbReference>
<name>A0A6M3KW43_9ZZZZ</name>
<dbReference type="SUPFAM" id="SSF53756">
    <property type="entry name" value="UDP-Glycosyltransferase/glycogen phosphorylase"/>
    <property type="match status" value="1"/>
</dbReference>
<sequence length="360" mass="41834">MKINLSGVINNLSYGIVCTNINTELQKLGVDVALFPIHGQYEAHPKHFPFIKQALQNAEKFERHAVSLRLWHQFDLAQHVGRGRHIGFPIFELTKFTDRELHHLRNCDELYVCSQWAKNIIEENDIKTPTFVVPLGVDLEIFTPKLGQREKTIFLSAGKIEKRKGHDILHHIFKETFPDEDNVELWMMWESPHYTPEEILEWKMRYRDVLGDRVKFISRQASQEDVCKIMQQADCGIFLSRAEGWNLEALEMLACGKQIIVLDYSGVTEFCNKDNSYLVKTNTLELAFDGKWFTQGIGEWASLEDYQVEQSVQHLRKIHQLKQGGNLEINKKGVETAEHFNWRFSAETIVKHLKGEENVL</sequence>
<dbReference type="Gene3D" id="3.40.50.2000">
    <property type="entry name" value="Glycogen Phosphorylase B"/>
    <property type="match status" value="1"/>
</dbReference>
<dbReference type="CDD" id="cd03801">
    <property type="entry name" value="GT4_PimA-like"/>
    <property type="match status" value="1"/>
</dbReference>
<evidence type="ECO:0000313" key="2">
    <source>
        <dbReference type="EMBL" id="QJA85801.1"/>
    </source>
</evidence>